<evidence type="ECO:0000313" key="3">
    <source>
        <dbReference type="WBParaSite" id="MBELARI_LOCUS3772"/>
    </source>
</evidence>
<organism evidence="2 3">
    <name type="scientific">Mesorhabditis belari</name>
    <dbReference type="NCBI Taxonomy" id="2138241"/>
    <lineage>
        <taxon>Eukaryota</taxon>
        <taxon>Metazoa</taxon>
        <taxon>Ecdysozoa</taxon>
        <taxon>Nematoda</taxon>
        <taxon>Chromadorea</taxon>
        <taxon>Rhabditida</taxon>
        <taxon>Rhabditina</taxon>
        <taxon>Rhabditomorpha</taxon>
        <taxon>Rhabditoidea</taxon>
        <taxon>Rhabditidae</taxon>
        <taxon>Mesorhabditinae</taxon>
        <taxon>Mesorhabditis</taxon>
    </lineage>
</organism>
<dbReference type="PANTHER" id="PTHR31489">
    <property type="entry name" value="LIN52 FAMILY MEMBER"/>
    <property type="match status" value="1"/>
</dbReference>
<dbReference type="Proteomes" id="UP000887575">
    <property type="component" value="Unassembled WGS sequence"/>
</dbReference>
<keyword evidence="2" id="KW-1185">Reference proteome</keyword>
<evidence type="ECO:0000256" key="1">
    <source>
        <dbReference type="ARBA" id="ARBA00005456"/>
    </source>
</evidence>
<dbReference type="WBParaSite" id="MBELARI_LOCUS3772">
    <property type="protein sequence ID" value="MBELARI_LOCUS3772"/>
    <property type="gene ID" value="MBELARI_LOCUS3772"/>
</dbReference>
<sequence length="102" mass="11483">MEAPPKATKTLECKETFDQETLKATWDAETAPANIPAYSTRQIAFNTELTTQDVKAINELGRLNAMQLHEYITNLQNSAYLIGIDEARQCSKGKFLQVFKKS</sequence>
<name>A0AAF3FA55_9BILA</name>
<protein>
    <submittedName>
        <fullName evidence="3">Uncharacterized protein</fullName>
    </submittedName>
</protein>
<reference evidence="3" key="1">
    <citation type="submission" date="2024-02" db="UniProtKB">
        <authorList>
            <consortium name="WormBaseParasite"/>
        </authorList>
    </citation>
    <scope>IDENTIFICATION</scope>
</reference>
<evidence type="ECO:0000313" key="2">
    <source>
        <dbReference type="Proteomes" id="UP000887575"/>
    </source>
</evidence>
<accession>A0AAF3FA55</accession>
<proteinExistence type="inferred from homology"/>
<dbReference type="AlphaFoldDB" id="A0AAF3FA55"/>
<comment type="similarity">
    <text evidence="1">Belongs to the lin-52 family.</text>
</comment>
<dbReference type="Pfam" id="PF10044">
    <property type="entry name" value="LIN52"/>
    <property type="match status" value="1"/>
</dbReference>
<dbReference type="GO" id="GO:0006355">
    <property type="term" value="P:regulation of DNA-templated transcription"/>
    <property type="evidence" value="ECO:0007669"/>
    <property type="project" value="InterPro"/>
</dbReference>
<dbReference type="PANTHER" id="PTHR31489:SF2">
    <property type="entry name" value="PROTEIN LIN-52 HOMOLOG"/>
    <property type="match status" value="1"/>
</dbReference>
<dbReference type="GO" id="GO:0070176">
    <property type="term" value="C:DRM complex"/>
    <property type="evidence" value="ECO:0007669"/>
    <property type="project" value="InterPro"/>
</dbReference>
<dbReference type="InterPro" id="IPR018737">
    <property type="entry name" value="DREAM_LIN52"/>
</dbReference>